<dbReference type="GO" id="GO:0003861">
    <property type="term" value="F:3-isopropylmalate dehydratase activity"/>
    <property type="evidence" value="ECO:0007669"/>
    <property type="project" value="UniProtKB-UniRule"/>
</dbReference>
<dbReference type="GO" id="GO:0009098">
    <property type="term" value="P:L-leucine biosynthetic process"/>
    <property type="evidence" value="ECO:0007669"/>
    <property type="project" value="UniProtKB-UniRule"/>
</dbReference>
<dbReference type="FunFam" id="3.30.499.10:FF:000007">
    <property type="entry name" value="3-isopropylmalate dehydratase large subunit"/>
    <property type="match status" value="1"/>
</dbReference>
<keyword evidence="7 13" id="KW-0028">Amino-acid biosynthesis</keyword>
<dbReference type="Pfam" id="PF00330">
    <property type="entry name" value="Aconitase"/>
    <property type="match status" value="1"/>
</dbReference>
<comment type="pathway">
    <text evidence="3 13">Amino-acid biosynthesis; L-leucine biosynthesis; L-leucine from 3-methyl-2-oxobutanoate: step 2/4.</text>
</comment>
<dbReference type="NCBIfam" id="NF009116">
    <property type="entry name" value="PRK12466.1"/>
    <property type="match status" value="1"/>
</dbReference>
<evidence type="ECO:0000256" key="1">
    <source>
        <dbReference type="ARBA" id="ARBA00000491"/>
    </source>
</evidence>
<organism evidence="15 16">
    <name type="scientific">Jezberella montanilacus</name>
    <dbReference type="NCBI Taxonomy" id="323426"/>
    <lineage>
        <taxon>Bacteria</taxon>
        <taxon>Pseudomonadati</taxon>
        <taxon>Pseudomonadota</taxon>
        <taxon>Betaproteobacteria</taxon>
        <taxon>Burkholderiales</taxon>
        <taxon>Alcaligenaceae</taxon>
        <taxon>Jezberella</taxon>
    </lineage>
</organism>
<feature type="binding site" evidence="13">
    <location>
        <position position="410"/>
    </location>
    <ligand>
        <name>[4Fe-4S] cluster</name>
        <dbReference type="ChEBI" id="CHEBI:49883"/>
    </ligand>
</feature>
<dbReference type="InterPro" id="IPR050067">
    <property type="entry name" value="IPM_dehydratase_rel_enz"/>
</dbReference>
<comment type="cofactor">
    <cofactor evidence="13">
        <name>[4Fe-4S] cluster</name>
        <dbReference type="ChEBI" id="CHEBI:49883"/>
    </cofactor>
    <text evidence="13">Binds 1 [4Fe-4S] cluster per subunit.</text>
</comment>
<dbReference type="PANTHER" id="PTHR43822">
    <property type="entry name" value="HOMOACONITASE, MITOCHONDRIAL-RELATED"/>
    <property type="match status" value="1"/>
</dbReference>
<keyword evidence="5 13" id="KW-0432">Leucine biosynthesis</keyword>
<dbReference type="EMBL" id="PVTV01000015">
    <property type="protein sequence ID" value="PRY97140.1"/>
    <property type="molecule type" value="Genomic_DNA"/>
</dbReference>
<keyword evidence="8 13" id="KW-0479">Metal-binding</keyword>
<dbReference type="PANTHER" id="PTHR43822:SF9">
    <property type="entry name" value="3-ISOPROPYLMALATE DEHYDRATASE"/>
    <property type="match status" value="1"/>
</dbReference>
<dbReference type="SUPFAM" id="SSF53732">
    <property type="entry name" value="Aconitase iron-sulfur domain"/>
    <property type="match status" value="1"/>
</dbReference>
<evidence type="ECO:0000256" key="11">
    <source>
        <dbReference type="ARBA" id="ARBA00023239"/>
    </source>
</evidence>
<protein>
    <recommendedName>
        <fullName evidence="13">3-isopropylmalate dehydratase large subunit</fullName>
        <ecNumber evidence="13">4.2.1.33</ecNumber>
    </recommendedName>
    <alternativeName>
        <fullName evidence="13">Alpha-IPM isomerase</fullName>
        <shortName evidence="13">IPMI</shortName>
    </alternativeName>
    <alternativeName>
        <fullName evidence="13">Isopropylmalate isomerase</fullName>
    </alternativeName>
</protein>
<dbReference type="Proteomes" id="UP000238308">
    <property type="component" value="Unassembled WGS sequence"/>
</dbReference>
<proteinExistence type="inferred from homology"/>
<dbReference type="GO" id="GO:0051539">
    <property type="term" value="F:4 iron, 4 sulfur cluster binding"/>
    <property type="evidence" value="ECO:0007669"/>
    <property type="project" value="UniProtKB-KW"/>
</dbReference>
<evidence type="ECO:0000259" key="14">
    <source>
        <dbReference type="Pfam" id="PF00330"/>
    </source>
</evidence>
<feature type="binding site" evidence="13">
    <location>
        <position position="349"/>
    </location>
    <ligand>
        <name>[4Fe-4S] cluster</name>
        <dbReference type="ChEBI" id="CHEBI:49883"/>
    </ligand>
</feature>
<dbReference type="PRINTS" id="PR00415">
    <property type="entry name" value="ACONITASE"/>
</dbReference>
<dbReference type="CDD" id="cd01583">
    <property type="entry name" value="IPMI"/>
    <property type="match status" value="1"/>
</dbReference>
<dbReference type="NCBIfam" id="NF004016">
    <property type="entry name" value="PRK05478.1"/>
    <property type="match status" value="1"/>
</dbReference>
<dbReference type="PROSITE" id="PS01244">
    <property type="entry name" value="ACONITASE_2"/>
    <property type="match status" value="1"/>
</dbReference>
<keyword evidence="12 13" id="KW-0100">Branched-chain amino acid biosynthesis</keyword>
<gene>
    <name evidence="13" type="primary">leuC</name>
    <name evidence="15" type="ORF">BCM14_2280</name>
</gene>
<evidence type="ECO:0000256" key="6">
    <source>
        <dbReference type="ARBA" id="ARBA00022485"/>
    </source>
</evidence>
<keyword evidence="11 13" id="KW-0456">Lyase</keyword>
<evidence type="ECO:0000313" key="16">
    <source>
        <dbReference type="Proteomes" id="UP000238308"/>
    </source>
</evidence>
<comment type="subunit">
    <text evidence="4 13">Heterodimer of LeuC and LeuD.</text>
</comment>
<evidence type="ECO:0000256" key="9">
    <source>
        <dbReference type="ARBA" id="ARBA00023004"/>
    </source>
</evidence>
<comment type="catalytic activity">
    <reaction evidence="1 13">
        <text>(2R,3S)-3-isopropylmalate = (2S)-2-isopropylmalate</text>
        <dbReference type="Rhea" id="RHEA:32287"/>
        <dbReference type="ChEBI" id="CHEBI:1178"/>
        <dbReference type="ChEBI" id="CHEBI:35121"/>
        <dbReference type="EC" id="4.2.1.33"/>
    </reaction>
</comment>
<evidence type="ECO:0000256" key="2">
    <source>
        <dbReference type="ARBA" id="ARBA00002695"/>
    </source>
</evidence>
<dbReference type="HAMAP" id="MF_01026">
    <property type="entry name" value="LeuC_type1"/>
    <property type="match status" value="1"/>
</dbReference>
<comment type="function">
    <text evidence="2 13">Catalyzes the isomerization between 2-isopropylmalate and 3-isopropylmalate, via the formation of 2-isopropylmaleate.</text>
</comment>
<feature type="binding site" evidence="13">
    <location>
        <position position="407"/>
    </location>
    <ligand>
        <name>[4Fe-4S] cluster</name>
        <dbReference type="ChEBI" id="CHEBI:49883"/>
    </ligand>
</feature>
<dbReference type="PROSITE" id="PS00450">
    <property type="entry name" value="ACONITASE_1"/>
    <property type="match status" value="1"/>
</dbReference>
<dbReference type="InterPro" id="IPR033941">
    <property type="entry name" value="IPMI_cat"/>
</dbReference>
<name>A0A2T0XE40_9BURK</name>
<dbReference type="InterPro" id="IPR001030">
    <property type="entry name" value="Acoase/IPM_deHydtase_lsu_aba"/>
</dbReference>
<dbReference type="OrthoDB" id="9802769at2"/>
<reference evidence="15 16" key="1">
    <citation type="submission" date="2018-03" db="EMBL/GenBank/DDBJ databases">
        <title>Genomic Encyclopedia of Type Strains, Phase III (KMG-III): the genomes of soil and plant-associated and newly described type strains.</title>
        <authorList>
            <person name="Whitman W."/>
        </authorList>
    </citation>
    <scope>NUCLEOTIDE SEQUENCE [LARGE SCALE GENOMIC DNA]</scope>
    <source>
        <strain evidence="15 16">MWH-P2sevCIIIb</strain>
    </source>
</reference>
<evidence type="ECO:0000256" key="8">
    <source>
        <dbReference type="ARBA" id="ARBA00022723"/>
    </source>
</evidence>
<dbReference type="RefSeq" id="WP_106228291.1">
    <property type="nucleotide sequence ID" value="NZ_PVTV01000015.1"/>
</dbReference>
<keyword evidence="10 13" id="KW-0411">Iron-sulfur</keyword>
<evidence type="ECO:0000256" key="7">
    <source>
        <dbReference type="ARBA" id="ARBA00022605"/>
    </source>
</evidence>
<dbReference type="GO" id="GO:0046872">
    <property type="term" value="F:metal ion binding"/>
    <property type="evidence" value="ECO:0007669"/>
    <property type="project" value="UniProtKB-KW"/>
</dbReference>
<evidence type="ECO:0000256" key="12">
    <source>
        <dbReference type="ARBA" id="ARBA00023304"/>
    </source>
</evidence>
<keyword evidence="9 13" id="KW-0408">Iron</keyword>
<accession>A0A2T0XE40</accession>
<dbReference type="InterPro" id="IPR015931">
    <property type="entry name" value="Acnase/IPM_dHydase_lsu_aba_1/3"/>
</dbReference>
<evidence type="ECO:0000313" key="15">
    <source>
        <dbReference type="EMBL" id="PRY97140.1"/>
    </source>
</evidence>
<keyword evidence="6 13" id="KW-0004">4Fe-4S</keyword>
<evidence type="ECO:0000256" key="5">
    <source>
        <dbReference type="ARBA" id="ARBA00022430"/>
    </source>
</evidence>
<dbReference type="UniPathway" id="UPA00048">
    <property type="reaction ID" value="UER00071"/>
</dbReference>
<dbReference type="InterPro" id="IPR018136">
    <property type="entry name" value="Aconitase_4Fe-4S_BS"/>
</dbReference>
<evidence type="ECO:0000256" key="3">
    <source>
        <dbReference type="ARBA" id="ARBA00004729"/>
    </source>
</evidence>
<sequence length="471" mass="50495">MALAKTLFEKIWDRHTILQQSDGSTLLHIARHLVHDGSHAGFKTLRERGLKLRRPDCTFGSPDHYVPTTTRDMATIKEEGRRNVVTSMNANAKEFGMTMFALDDIRQGIIHVVGPEQGISQPGLVIVCGDSHTATHGALGALAFGIGASEVTHVMATQTLWQTKPKSMRITVTGQLGAGVTAKDVILAIIAKIGAAGGTGHVIEYAGSAITGLSMEGRMTLCNMSIEAGARAGMVAPDEKTYAYIKGRPYAPSGQAWDEAMVYWKSLPTDAGAKFDQEIELNGSEIIPMMTWGTSPEEAGPINGVVPDPADIKDLEKREALQQSLDYMGLKPGMPFTDIRVDKVFIGSCTNSRIEDIRAAAAVVKGKKAKIWAMVVPGSGLIKAQAEAEGLDKIFLDAGFEWRYAGCSMCVGMNGDLLNEGERSASTSNRNFVGRQGRGARTHLVSPAMAAAAAIYGHFVDVRSLNQGHAQ</sequence>
<dbReference type="Gene3D" id="3.30.499.10">
    <property type="entry name" value="Aconitase, domain 3"/>
    <property type="match status" value="2"/>
</dbReference>
<evidence type="ECO:0000256" key="4">
    <source>
        <dbReference type="ARBA" id="ARBA00011271"/>
    </source>
</evidence>
<dbReference type="AlphaFoldDB" id="A0A2T0XE40"/>
<keyword evidence="16" id="KW-1185">Reference proteome</keyword>
<comment type="similarity">
    <text evidence="13">Belongs to the aconitase/IPM isomerase family. LeuC type 1 subfamily.</text>
</comment>
<feature type="domain" description="Aconitase/3-isopropylmalate dehydratase large subunit alpha/beta/alpha" evidence="14">
    <location>
        <begin position="9"/>
        <end position="457"/>
    </location>
</feature>
<dbReference type="EC" id="4.2.1.33" evidence="13"/>
<evidence type="ECO:0000256" key="10">
    <source>
        <dbReference type="ARBA" id="ARBA00023014"/>
    </source>
</evidence>
<dbReference type="InterPro" id="IPR004430">
    <property type="entry name" value="3-IsopropMal_deHydase_lsu"/>
</dbReference>
<evidence type="ECO:0000256" key="13">
    <source>
        <dbReference type="HAMAP-Rule" id="MF_01026"/>
    </source>
</evidence>
<dbReference type="NCBIfam" id="TIGR00170">
    <property type="entry name" value="leuC"/>
    <property type="match status" value="1"/>
</dbReference>
<comment type="caution">
    <text evidence="15">The sequence shown here is derived from an EMBL/GenBank/DDBJ whole genome shotgun (WGS) entry which is preliminary data.</text>
</comment>
<dbReference type="InterPro" id="IPR036008">
    <property type="entry name" value="Aconitase_4Fe-4S_dom"/>
</dbReference>